<dbReference type="RefSeq" id="XP_064671542.1">
    <property type="nucleotide sequence ID" value="XM_064814928.1"/>
</dbReference>
<evidence type="ECO:0000313" key="2">
    <source>
        <dbReference type="Proteomes" id="UP001302812"/>
    </source>
</evidence>
<reference evidence="1" key="1">
    <citation type="journal article" date="2023" name="Mol. Phylogenet. Evol.">
        <title>Genome-scale phylogeny and comparative genomics of the fungal order Sordariales.</title>
        <authorList>
            <person name="Hensen N."/>
            <person name="Bonometti L."/>
            <person name="Westerberg I."/>
            <person name="Brannstrom I.O."/>
            <person name="Guillou S."/>
            <person name="Cros-Aarteil S."/>
            <person name="Calhoun S."/>
            <person name="Haridas S."/>
            <person name="Kuo A."/>
            <person name="Mondo S."/>
            <person name="Pangilinan J."/>
            <person name="Riley R."/>
            <person name="LaButti K."/>
            <person name="Andreopoulos B."/>
            <person name="Lipzen A."/>
            <person name="Chen C."/>
            <person name="Yan M."/>
            <person name="Daum C."/>
            <person name="Ng V."/>
            <person name="Clum A."/>
            <person name="Steindorff A."/>
            <person name="Ohm R.A."/>
            <person name="Martin F."/>
            <person name="Silar P."/>
            <person name="Natvig D.O."/>
            <person name="Lalanne C."/>
            <person name="Gautier V."/>
            <person name="Ament-Velasquez S.L."/>
            <person name="Kruys A."/>
            <person name="Hutchinson M.I."/>
            <person name="Powell A.J."/>
            <person name="Barry K."/>
            <person name="Miller A.N."/>
            <person name="Grigoriev I.V."/>
            <person name="Debuchy R."/>
            <person name="Gladieux P."/>
            <person name="Hiltunen Thoren M."/>
            <person name="Johannesson H."/>
        </authorList>
    </citation>
    <scope>NUCLEOTIDE SEQUENCE</scope>
    <source>
        <strain evidence="1">CBS 508.74</strain>
    </source>
</reference>
<keyword evidence="2" id="KW-1185">Reference proteome</keyword>
<reference evidence="1" key="2">
    <citation type="submission" date="2023-05" db="EMBL/GenBank/DDBJ databases">
        <authorList>
            <consortium name="Lawrence Berkeley National Laboratory"/>
            <person name="Steindorff A."/>
            <person name="Hensen N."/>
            <person name="Bonometti L."/>
            <person name="Westerberg I."/>
            <person name="Brannstrom I.O."/>
            <person name="Guillou S."/>
            <person name="Cros-Aarteil S."/>
            <person name="Calhoun S."/>
            <person name="Haridas S."/>
            <person name="Kuo A."/>
            <person name="Mondo S."/>
            <person name="Pangilinan J."/>
            <person name="Riley R."/>
            <person name="Labutti K."/>
            <person name="Andreopoulos B."/>
            <person name="Lipzen A."/>
            <person name="Chen C."/>
            <person name="Yanf M."/>
            <person name="Daum C."/>
            <person name="Ng V."/>
            <person name="Clum A."/>
            <person name="Ohm R."/>
            <person name="Martin F."/>
            <person name="Silar P."/>
            <person name="Natvig D."/>
            <person name="Lalanne C."/>
            <person name="Gautier V."/>
            <person name="Ament-Velasquez S.L."/>
            <person name="Kruys A."/>
            <person name="Hutchinson M.I."/>
            <person name="Powell A.J."/>
            <person name="Barry K."/>
            <person name="Miller A.N."/>
            <person name="Grigoriev I.V."/>
            <person name="Debuchy R."/>
            <person name="Gladieux P."/>
            <person name="Thoren M.H."/>
            <person name="Johannesson H."/>
        </authorList>
    </citation>
    <scope>NUCLEOTIDE SEQUENCE</scope>
    <source>
        <strain evidence="1">CBS 508.74</strain>
    </source>
</reference>
<name>A0AAN6TGE5_9PEZI</name>
<accession>A0AAN6TGE5</accession>
<organism evidence="1 2">
    <name type="scientific">Canariomyces notabilis</name>
    <dbReference type="NCBI Taxonomy" id="2074819"/>
    <lineage>
        <taxon>Eukaryota</taxon>
        <taxon>Fungi</taxon>
        <taxon>Dikarya</taxon>
        <taxon>Ascomycota</taxon>
        <taxon>Pezizomycotina</taxon>
        <taxon>Sordariomycetes</taxon>
        <taxon>Sordariomycetidae</taxon>
        <taxon>Sordariales</taxon>
        <taxon>Chaetomiaceae</taxon>
        <taxon>Canariomyces</taxon>
    </lineage>
</organism>
<proteinExistence type="predicted"/>
<dbReference type="GeneID" id="89939053"/>
<gene>
    <name evidence="1" type="ORF">N656DRAFT_778027</name>
</gene>
<sequence>MPGDNGHLFFTCFSFPVLTLSRCFRFRFRFHFLFLPSILRRAKHEVYLRISGLHWAQGTNTTPGEVASGARIRKIPQKSGFCGLV</sequence>
<dbReference type="Proteomes" id="UP001302812">
    <property type="component" value="Unassembled WGS sequence"/>
</dbReference>
<comment type="caution">
    <text evidence="1">The sequence shown here is derived from an EMBL/GenBank/DDBJ whole genome shotgun (WGS) entry which is preliminary data.</text>
</comment>
<evidence type="ECO:0000313" key="1">
    <source>
        <dbReference type="EMBL" id="KAK4113972.1"/>
    </source>
</evidence>
<dbReference type="EMBL" id="MU853338">
    <property type="protein sequence ID" value="KAK4113972.1"/>
    <property type="molecule type" value="Genomic_DNA"/>
</dbReference>
<dbReference type="AlphaFoldDB" id="A0AAN6TGE5"/>
<protein>
    <submittedName>
        <fullName evidence="1">Uncharacterized protein</fullName>
    </submittedName>
</protein>